<reference evidence="2 3" key="1">
    <citation type="journal article" date="2013" name="Genome Announc.">
        <title>The Draft Genome Sequence of Sphingomonas paucimobilis Strain HER1398 (Proteobacteria), Host to the Giant PAU Phage, Indicates That It Is a Member of the Genus Sphingobacterium (Bacteroidetes).</title>
        <authorList>
            <person name="White R.A.III."/>
            <person name="Suttle C.A."/>
        </authorList>
    </citation>
    <scope>NUCLEOTIDE SEQUENCE [LARGE SCALE GENOMIC DNA]</scope>
    <source>
        <strain evidence="2 3">HER1398</strain>
    </source>
</reference>
<evidence type="ECO:0008006" key="4">
    <source>
        <dbReference type="Google" id="ProtNLM"/>
    </source>
</evidence>
<proteinExistence type="predicted"/>
<sequence length="538" mass="60282">MLNSKSRYAMKRNKLNILALLALTGVLTTTSCTKDFININTNPITYGPTNFDPNFTLTTAQMTYTGSIDLAYDTWRANLIYSGTMMQGLSSVISYWAGDKYLLNPLYTSAYWERAYDEQVKPIVDVVVMTNDNEKYKNVHQVARIWKTLVFARITDLYGDVPYSEAGQGYYLKKLSTKYDKQQDIYMDMLKEIDEAVNALDENGDKVTGDAIYGGNLDKWRRLGNSIMLRLAMRLTKVDENTAKTYATKAIGKTLTGNGDNAIVKHDTKGLRITKNRNSQVLVGDGGSEHYYVKWSNTFIDALKSTNDPRINVAATMVWPDVNTKEFENINPNFVTDPTKQKGMPNGKDLNSNPQYALSSHPSYTTIPEYSSPHPGMIKPDGITFILTYAESELLLAEAAERWGIGGSASTHYANAVKAGITFLGQYDDRLSISESTAEAYANAHPLTDGVKQISEQYWIHQNTALNFYESWANWRRTGYPELTPVDYPGNATNATIPRRFPYPSAEEAGTNRAYFKEAAAAIPGGDKLTGRVWWDKQ</sequence>
<dbReference type="Pfam" id="PF12771">
    <property type="entry name" value="SusD-like_2"/>
    <property type="match status" value="1"/>
</dbReference>
<evidence type="ECO:0000313" key="2">
    <source>
        <dbReference type="EMBL" id="ERJ61238.1"/>
    </source>
</evidence>
<dbReference type="eggNOG" id="COG0521">
    <property type="taxonomic scope" value="Bacteria"/>
</dbReference>
<dbReference type="InterPro" id="IPR011990">
    <property type="entry name" value="TPR-like_helical_dom_sf"/>
</dbReference>
<dbReference type="AlphaFoldDB" id="U2JEY8"/>
<feature type="signal peptide" evidence="1">
    <location>
        <begin position="1"/>
        <end position="33"/>
    </location>
</feature>
<organism evidence="2 3">
    <name type="scientific">Sphingobacterium paucimobilis HER1398</name>
    <dbReference type="NCBI Taxonomy" id="1346330"/>
    <lineage>
        <taxon>Bacteria</taxon>
        <taxon>Pseudomonadati</taxon>
        <taxon>Bacteroidota</taxon>
        <taxon>Sphingobacteriia</taxon>
        <taxon>Sphingobacteriales</taxon>
        <taxon>Sphingobacteriaceae</taxon>
        <taxon>Sphingobacterium</taxon>
    </lineage>
</organism>
<feature type="chain" id="PRO_5004628919" description="SusD/RagB family nutrient-binding outer membrane lipoprotein" evidence="1">
    <location>
        <begin position="34"/>
        <end position="538"/>
    </location>
</feature>
<evidence type="ECO:0000256" key="1">
    <source>
        <dbReference type="SAM" id="SignalP"/>
    </source>
</evidence>
<name>U2JEY8_9SPHI</name>
<dbReference type="PROSITE" id="PS51257">
    <property type="entry name" value="PROKAR_LIPOPROTEIN"/>
    <property type="match status" value="1"/>
</dbReference>
<accession>U2JEY8</accession>
<dbReference type="Proteomes" id="UP000016584">
    <property type="component" value="Unassembled WGS sequence"/>
</dbReference>
<protein>
    <recommendedName>
        <fullName evidence="4">SusD/RagB family nutrient-binding outer membrane lipoprotein</fullName>
    </recommendedName>
</protein>
<keyword evidence="3" id="KW-1185">Reference proteome</keyword>
<dbReference type="Gene3D" id="1.25.40.390">
    <property type="match status" value="1"/>
</dbReference>
<dbReference type="STRING" id="1346330.M472_21020"/>
<dbReference type="EMBL" id="ATDL01000002">
    <property type="protein sequence ID" value="ERJ61238.1"/>
    <property type="molecule type" value="Genomic_DNA"/>
</dbReference>
<evidence type="ECO:0000313" key="3">
    <source>
        <dbReference type="Proteomes" id="UP000016584"/>
    </source>
</evidence>
<dbReference type="SUPFAM" id="SSF48452">
    <property type="entry name" value="TPR-like"/>
    <property type="match status" value="1"/>
</dbReference>
<comment type="caution">
    <text evidence="2">The sequence shown here is derived from an EMBL/GenBank/DDBJ whole genome shotgun (WGS) entry which is preliminary data.</text>
</comment>
<dbReference type="PATRIC" id="fig|1346330.5.peg.168"/>
<gene>
    <name evidence="2" type="ORF">M472_21020</name>
</gene>
<dbReference type="InterPro" id="IPR041662">
    <property type="entry name" value="SusD-like_2"/>
</dbReference>
<keyword evidence="1" id="KW-0732">Signal</keyword>